<dbReference type="EMBL" id="CM042030">
    <property type="protein sequence ID" value="KAI3786345.1"/>
    <property type="molecule type" value="Genomic_DNA"/>
</dbReference>
<accession>A0ACB9GS80</accession>
<evidence type="ECO:0000313" key="1">
    <source>
        <dbReference type="EMBL" id="KAI3786345.1"/>
    </source>
</evidence>
<reference evidence="1 2" key="2">
    <citation type="journal article" date="2022" name="Mol. Ecol. Resour.">
        <title>The genomes of chicory, endive, great burdock and yacon provide insights into Asteraceae paleo-polyploidization history and plant inulin production.</title>
        <authorList>
            <person name="Fan W."/>
            <person name="Wang S."/>
            <person name="Wang H."/>
            <person name="Wang A."/>
            <person name="Jiang F."/>
            <person name="Liu H."/>
            <person name="Zhao H."/>
            <person name="Xu D."/>
            <person name="Zhang Y."/>
        </authorList>
    </citation>
    <scope>NUCLEOTIDE SEQUENCE [LARGE SCALE GENOMIC DNA]</scope>
    <source>
        <strain evidence="2">cv. Yunnan</strain>
        <tissue evidence="1">Leaves</tissue>
    </source>
</reference>
<dbReference type="Proteomes" id="UP001056120">
    <property type="component" value="Linkage Group LG13"/>
</dbReference>
<reference evidence="2" key="1">
    <citation type="journal article" date="2022" name="Mol. Ecol. Resour.">
        <title>The genomes of chicory, endive, great burdock and yacon provide insights into Asteraceae palaeo-polyploidization history and plant inulin production.</title>
        <authorList>
            <person name="Fan W."/>
            <person name="Wang S."/>
            <person name="Wang H."/>
            <person name="Wang A."/>
            <person name="Jiang F."/>
            <person name="Liu H."/>
            <person name="Zhao H."/>
            <person name="Xu D."/>
            <person name="Zhang Y."/>
        </authorList>
    </citation>
    <scope>NUCLEOTIDE SEQUENCE [LARGE SCALE GENOMIC DNA]</scope>
    <source>
        <strain evidence="2">cv. Yunnan</strain>
    </source>
</reference>
<comment type="caution">
    <text evidence="1">The sequence shown here is derived from an EMBL/GenBank/DDBJ whole genome shotgun (WGS) entry which is preliminary data.</text>
</comment>
<proteinExistence type="predicted"/>
<gene>
    <name evidence="1" type="ORF">L1987_39955</name>
</gene>
<protein>
    <submittedName>
        <fullName evidence="1">Uncharacterized protein</fullName>
    </submittedName>
</protein>
<organism evidence="1 2">
    <name type="scientific">Smallanthus sonchifolius</name>
    <dbReference type="NCBI Taxonomy" id="185202"/>
    <lineage>
        <taxon>Eukaryota</taxon>
        <taxon>Viridiplantae</taxon>
        <taxon>Streptophyta</taxon>
        <taxon>Embryophyta</taxon>
        <taxon>Tracheophyta</taxon>
        <taxon>Spermatophyta</taxon>
        <taxon>Magnoliopsida</taxon>
        <taxon>eudicotyledons</taxon>
        <taxon>Gunneridae</taxon>
        <taxon>Pentapetalae</taxon>
        <taxon>asterids</taxon>
        <taxon>campanulids</taxon>
        <taxon>Asterales</taxon>
        <taxon>Asteraceae</taxon>
        <taxon>Asteroideae</taxon>
        <taxon>Heliantheae alliance</taxon>
        <taxon>Millerieae</taxon>
        <taxon>Smallanthus</taxon>
    </lineage>
</organism>
<sequence length="613" mass="68087">MLALAVAVAEEGITGNSSSRRPKVVNSGALLTVNSVIGKSVKPAVIAAVDDVNSDTSVLGDTHLNLILHDTNCSGFIGTIEALELMEKDVVAAIGPQSSTIAHVVNELHIPLLTFGATDPTLAALQYPYFLRTTQNDYYQMSAVADVINYFEWKEVIAIFVDDDYGRNRVSSLGDWLAQKRAKIAYKSALTSGSSANDISEVLKAVNLMESRVYVVHVNPDTGLEIFAAAKKLGMMSGGYVWITTEWLPAVLDPTPPDSTTTTLYRVLHSYKEVVTKDVRSPQGVRGYSIDVFEAAVNLLPYPVPRKYILYGDGVRNPSYSNLVAAVADDVVSLSSVGDVTIITNRTRIVDFTQPYMESGLVIVVPVKKSKTSPWAFLRPFTFEMWLVTGGFFLLVGFVVWILEHRLNSEFRGPPSQQIITNFWFTFSTMFFSHTSLTSFLTVQQLSSRIEGIDGMISSNDPIGIQDGSFARNYLVQELNIAESRIRQLKDTTDYINALRLGPNRGGVAAIVDELPYVEIFMTYTKCEFRIVGQEFTKSGWGFSVVSVPTFQPDLEEPHETLEPESARRSSRRTLRSTSFKDLIEFYDRKEAEIKEMLRRNKRQVNGHNDSPG</sequence>
<evidence type="ECO:0000313" key="2">
    <source>
        <dbReference type="Proteomes" id="UP001056120"/>
    </source>
</evidence>
<keyword evidence="2" id="KW-1185">Reference proteome</keyword>
<name>A0ACB9GS80_9ASTR</name>